<dbReference type="Proteomes" id="UP001320706">
    <property type="component" value="Unassembled WGS sequence"/>
</dbReference>
<organism evidence="1 2">
    <name type="scientific">Zalaria obscura</name>
    <dbReference type="NCBI Taxonomy" id="2024903"/>
    <lineage>
        <taxon>Eukaryota</taxon>
        <taxon>Fungi</taxon>
        <taxon>Dikarya</taxon>
        <taxon>Ascomycota</taxon>
        <taxon>Pezizomycotina</taxon>
        <taxon>Dothideomycetes</taxon>
        <taxon>Dothideomycetidae</taxon>
        <taxon>Dothideales</taxon>
        <taxon>Zalariaceae</taxon>
        <taxon>Zalaria</taxon>
    </lineage>
</organism>
<protein>
    <submittedName>
        <fullName evidence="1">Uncharacterized protein</fullName>
    </submittedName>
</protein>
<proteinExistence type="predicted"/>
<evidence type="ECO:0000313" key="2">
    <source>
        <dbReference type="Proteomes" id="UP001320706"/>
    </source>
</evidence>
<dbReference type="EMBL" id="JAMKPW020000042">
    <property type="protein sequence ID" value="KAK8196018.1"/>
    <property type="molecule type" value="Genomic_DNA"/>
</dbReference>
<keyword evidence="2" id="KW-1185">Reference proteome</keyword>
<name>A0ACC3S4N3_9PEZI</name>
<accession>A0ACC3S4N3</accession>
<gene>
    <name evidence="1" type="ORF">M8818_007170</name>
</gene>
<reference evidence="1" key="1">
    <citation type="submission" date="2024-02" db="EMBL/GenBank/DDBJ databases">
        <title>Metagenome Assembled Genome of Zalaria obscura JY119.</title>
        <authorList>
            <person name="Vighnesh L."/>
            <person name="Jagadeeshwari U."/>
            <person name="Venkata Ramana C."/>
            <person name="Sasikala C."/>
        </authorList>
    </citation>
    <scope>NUCLEOTIDE SEQUENCE</scope>
    <source>
        <strain evidence="1">JY119</strain>
    </source>
</reference>
<sequence length="135" mass="15332">MFVFYDFLGVGRERWKRGREGVGMLAYGDSPDRGSWFADDIRLKHGQRDCRQPNALLSAGVLHICRWNKAQGIAFFQHIGHHTQPVLLDCLDNSGAWSTRGTRAAPVRQAIPVLSHPISWPCNWTQDEILRRAPP</sequence>
<comment type="caution">
    <text evidence="1">The sequence shown here is derived from an EMBL/GenBank/DDBJ whole genome shotgun (WGS) entry which is preliminary data.</text>
</comment>
<evidence type="ECO:0000313" key="1">
    <source>
        <dbReference type="EMBL" id="KAK8196018.1"/>
    </source>
</evidence>